<evidence type="ECO:0000259" key="8">
    <source>
        <dbReference type="SMART" id="SM00287"/>
    </source>
</evidence>
<evidence type="ECO:0000256" key="3">
    <source>
        <dbReference type="ARBA" id="ARBA00022729"/>
    </source>
</evidence>
<comment type="subcellular location">
    <subcellularLocation>
        <location evidence="1">Membrane</location>
        <topology evidence="1">Single-pass membrane protein</topology>
    </subcellularLocation>
</comment>
<keyword evidence="5" id="KW-0472">Membrane</keyword>
<reference evidence="9 10" key="1">
    <citation type="submission" date="2019-06" db="EMBL/GenBank/DDBJ databases">
        <title>Nitrosomonas stercoris KYUHI-S whole genome shotgun sequence.</title>
        <authorList>
            <person name="Nakagawa T."/>
            <person name="Tsuchiya Y."/>
            <person name="Takahashi R."/>
        </authorList>
    </citation>
    <scope>NUCLEOTIDE SEQUENCE [LARGE SCALE GENOMIC DNA]</scope>
    <source>
        <strain evidence="9 10">KYUHI-S</strain>
    </source>
</reference>
<evidence type="ECO:0000256" key="1">
    <source>
        <dbReference type="ARBA" id="ARBA00004167"/>
    </source>
</evidence>
<keyword evidence="4" id="KW-1133">Transmembrane helix</keyword>
<keyword evidence="2" id="KW-0812">Transmembrane</keyword>
<feature type="coiled-coil region" evidence="6">
    <location>
        <begin position="130"/>
        <end position="195"/>
    </location>
</feature>
<gene>
    <name evidence="9" type="ORF">Nstercoris_00607</name>
</gene>
<name>A0A4Y1YJW5_9PROT</name>
<organism evidence="9 10">
    <name type="scientific">Nitrosomonas stercoris</name>
    <dbReference type="NCBI Taxonomy" id="1444684"/>
    <lineage>
        <taxon>Bacteria</taxon>
        <taxon>Pseudomonadati</taxon>
        <taxon>Pseudomonadota</taxon>
        <taxon>Betaproteobacteria</taxon>
        <taxon>Nitrosomonadales</taxon>
        <taxon>Nitrosomonadaceae</taxon>
        <taxon>Nitrosomonas</taxon>
    </lineage>
</organism>
<dbReference type="Pfam" id="PF08239">
    <property type="entry name" value="SH3_3"/>
    <property type="match status" value="1"/>
</dbReference>
<feature type="chain" id="PRO_5021369726" description="SH3b domain-containing protein" evidence="7">
    <location>
        <begin position="28"/>
        <end position="213"/>
    </location>
</feature>
<dbReference type="AlphaFoldDB" id="A0A4Y1YJW5"/>
<dbReference type="GO" id="GO:0016020">
    <property type="term" value="C:membrane"/>
    <property type="evidence" value="ECO:0007669"/>
    <property type="project" value="UniProtKB-SubCell"/>
</dbReference>
<sequence>MNIINGLTYLLIALIVFLCALPLTAQAKQGYASDQVEVLMRTGPSHKHTIVKVLKSGATLEILKQDRSSGYTRVKAAGGATGWVLSRHLMAEPAARVLLKELSDQFAEEAGEQEPPENPQAQAEVIRHQYEVLSQQVIALEKNNVALEMELSELKQLSADAMQLNSQNQEMRQQVDVLTTKLDELGQENQELSKQVERKWFFAGAIVLAAGFF</sequence>
<evidence type="ECO:0000256" key="6">
    <source>
        <dbReference type="SAM" id="Coils"/>
    </source>
</evidence>
<evidence type="ECO:0000256" key="7">
    <source>
        <dbReference type="SAM" id="SignalP"/>
    </source>
</evidence>
<dbReference type="SMART" id="SM00287">
    <property type="entry name" value="SH3b"/>
    <property type="match status" value="1"/>
</dbReference>
<feature type="domain" description="SH3b" evidence="8">
    <location>
        <begin position="27"/>
        <end position="92"/>
    </location>
</feature>
<evidence type="ECO:0000256" key="5">
    <source>
        <dbReference type="ARBA" id="ARBA00023136"/>
    </source>
</evidence>
<dbReference type="EMBL" id="AP019755">
    <property type="protein sequence ID" value="BBL34376.1"/>
    <property type="molecule type" value="Genomic_DNA"/>
</dbReference>
<keyword evidence="3 7" id="KW-0732">Signal</keyword>
<evidence type="ECO:0000256" key="4">
    <source>
        <dbReference type="ARBA" id="ARBA00022989"/>
    </source>
</evidence>
<accession>A0A4Y1YJW5</accession>
<dbReference type="Proteomes" id="UP000316473">
    <property type="component" value="Chromosome"/>
</dbReference>
<dbReference type="NCBIfam" id="TIGR04211">
    <property type="entry name" value="SH3_and_anchor"/>
    <property type="match status" value="1"/>
</dbReference>
<evidence type="ECO:0000313" key="10">
    <source>
        <dbReference type="Proteomes" id="UP000316473"/>
    </source>
</evidence>
<protein>
    <recommendedName>
        <fullName evidence="8">SH3b domain-containing protein</fullName>
    </recommendedName>
</protein>
<proteinExistence type="predicted"/>
<dbReference type="InterPro" id="IPR016476">
    <property type="entry name" value="SH3_dom_pro"/>
</dbReference>
<evidence type="ECO:0000256" key="2">
    <source>
        <dbReference type="ARBA" id="ARBA00022692"/>
    </source>
</evidence>
<dbReference type="KEGG" id="nst:Nstercoris_00607"/>
<feature type="signal peptide" evidence="7">
    <location>
        <begin position="1"/>
        <end position="27"/>
    </location>
</feature>
<evidence type="ECO:0000313" key="9">
    <source>
        <dbReference type="EMBL" id="BBL34376.1"/>
    </source>
</evidence>
<dbReference type="InterPro" id="IPR003646">
    <property type="entry name" value="SH3-like_bac-type"/>
</dbReference>
<keyword evidence="6" id="KW-0175">Coiled coil</keyword>
<keyword evidence="10" id="KW-1185">Reference proteome</keyword>
<dbReference type="Gene3D" id="2.30.30.40">
    <property type="entry name" value="SH3 Domains"/>
    <property type="match status" value="1"/>
</dbReference>